<evidence type="ECO:0000313" key="2">
    <source>
        <dbReference type="EMBL" id="MBW32154.1"/>
    </source>
</evidence>
<reference evidence="2" key="1">
    <citation type="submission" date="2018-01" db="EMBL/GenBank/DDBJ databases">
        <title>An insight into the sialome of Amazonian anophelines.</title>
        <authorList>
            <person name="Ribeiro J.M."/>
            <person name="Scarpassa V."/>
            <person name="Calvo E."/>
        </authorList>
    </citation>
    <scope>NUCLEOTIDE SEQUENCE</scope>
    <source>
        <tissue evidence="2">Salivary glands</tissue>
    </source>
</reference>
<accession>A0A2M3ZUC1</accession>
<keyword evidence="1" id="KW-0732">Signal</keyword>
<protein>
    <submittedName>
        <fullName evidence="2">Putative secreted peptide</fullName>
    </submittedName>
</protein>
<feature type="chain" id="PRO_5014610681" evidence="1">
    <location>
        <begin position="19"/>
        <end position="71"/>
    </location>
</feature>
<sequence>MFPFSIRLCCSIVVATLALVEMKPTRTAGFYVKTICNLYFAQNGSIWFSVHNPLGRFKNPASLLCLKCTLL</sequence>
<dbReference type="AlphaFoldDB" id="A0A2M3ZUC1"/>
<organism evidence="2">
    <name type="scientific">Anopheles braziliensis</name>
    <dbReference type="NCBI Taxonomy" id="58242"/>
    <lineage>
        <taxon>Eukaryota</taxon>
        <taxon>Metazoa</taxon>
        <taxon>Ecdysozoa</taxon>
        <taxon>Arthropoda</taxon>
        <taxon>Hexapoda</taxon>
        <taxon>Insecta</taxon>
        <taxon>Pterygota</taxon>
        <taxon>Neoptera</taxon>
        <taxon>Endopterygota</taxon>
        <taxon>Diptera</taxon>
        <taxon>Nematocera</taxon>
        <taxon>Culicoidea</taxon>
        <taxon>Culicidae</taxon>
        <taxon>Anophelinae</taxon>
        <taxon>Anopheles</taxon>
    </lineage>
</organism>
<evidence type="ECO:0000256" key="1">
    <source>
        <dbReference type="SAM" id="SignalP"/>
    </source>
</evidence>
<name>A0A2M3ZUC1_9DIPT</name>
<dbReference type="EMBL" id="GGFM01011403">
    <property type="protein sequence ID" value="MBW32154.1"/>
    <property type="molecule type" value="Transcribed_RNA"/>
</dbReference>
<proteinExistence type="predicted"/>
<feature type="signal peptide" evidence="1">
    <location>
        <begin position="1"/>
        <end position="18"/>
    </location>
</feature>